<dbReference type="AlphaFoldDB" id="G3PD65"/>
<reference evidence="1" key="1">
    <citation type="submission" date="2006-01" db="EMBL/GenBank/DDBJ databases">
        <authorList>
            <person name="Lindblad-Toh K."/>
            <person name="Mauceli E."/>
            <person name="Grabherr M."/>
            <person name="Chang J.L."/>
            <person name="Lander E.S."/>
        </authorList>
    </citation>
    <scope>NUCLEOTIDE SEQUENCE [LARGE SCALE GENOMIC DNA]</scope>
</reference>
<protein>
    <submittedName>
        <fullName evidence="1">Uncharacterized protein</fullName>
    </submittedName>
</protein>
<organism evidence="1">
    <name type="scientific">Gasterosteus aculeatus</name>
    <name type="common">Three-spined stickleback</name>
    <dbReference type="NCBI Taxonomy" id="69293"/>
    <lineage>
        <taxon>Eukaryota</taxon>
        <taxon>Metazoa</taxon>
        <taxon>Chordata</taxon>
        <taxon>Craniata</taxon>
        <taxon>Vertebrata</taxon>
        <taxon>Euteleostomi</taxon>
        <taxon>Actinopterygii</taxon>
        <taxon>Neopterygii</taxon>
        <taxon>Teleostei</taxon>
        <taxon>Neoteleostei</taxon>
        <taxon>Acanthomorphata</taxon>
        <taxon>Eupercaria</taxon>
        <taxon>Perciformes</taxon>
        <taxon>Cottioidei</taxon>
        <taxon>Gasterosteales</taxon>
        <taxon>Gasterosteidae</taxon>
        <taxon>Gasterosteus</taxon>
    </lineage>
</organism>
<sequence length="108" mass="12147">MESPTFLFEDEHEIHDCAWIQILNQLVYLPIGLILHVLIDGIGTICGLGEVNGEPICKVGLHQRLQEVGLRLELVVHKYSGPFTDVLRCVVGLFKELLEGLIDICLRQ</sequence>
<dbReference type="eggNOG" id="ENOG502SXJK">
    <property type="taxonomic scope" value="Eukaryota"/>
</dbReference>
<dbReference type="Ensembl" id="ENSGACT00000015570.1">
    <property type="protein sequence ID" value="ENSGACP00000015539.1"/>
    <property type="gene ID" value="ENSGACG00000011750.1"/>
</dbReference>
<dbReference type="Bgee" id="ENSGACG00000011750">
    <property type="expression patterns" value="Expressed in liver"/>
</dbReference>
<dbReference type="STRING" id="69293.ENSGACP00000015539"/>
<name>G3PD65_GASAC</name>
<dbReference type="InParanoid" id="G3PD65"/>
<proteinExistence type="predicted"/>
<evidence type="ECO:0000313" key="1">
    <source>
        <dbReference type="Ensembl" id="ENSGACP00000015539.1"/>
    </source>
</evidence>
<reference evidence="1" key="2">
    <citation type="submission" date="2024-04" db="UniProtKB">
        <authorList>
            <consortium name="Ensembl"/>
        </authorList>
    </citation>
    <scope>IDENTIFICATION</scope>
</reference>
<accession>G3PD65</accession>